<dbReference type="NCBIfam" id="TIGR00575">
    <property type="entry name" value="dnlj"/>
    <property type="match status" value="1"/>
</dbReference>
<reference evidence="15 16" key="1">
    <citation type="journal article" date="2021" name="Sci. Rep.">
        <title>The distribution of antibiotic resistance genes in chicken gut microbiota commensals.</title>
        <authorList>
            <person name="Juricova H."/>
            <person name="Matiasovicova J."/>
            <person name="Kubasova T."/>
            <person name="Cejkova D."/>
            <person name="Rychlik I."/>
        </authorList>
    </citation>
    <scope>NUCLEOTIDE SEQUENCE [LARGE SCALE GENOMIC DNA]</scope>
    <source>
        <strain evidence="15 16">An829</strain>
    </source>
</reference>
<evidence type="ECO:0000256" key="6">
    <source>
        <dbReference type="ARBA" id="ARBA00022833"/>
    </source>
</evidence>
<gene>
    <name evidence="12 15" type="primary">ligA</name>
    <name evidence="15" type="ORF">H6A60_05225</name>
</gene>
<dbReference type="InterPro" id="IPR033136">
    <property type="entry name" value="DNA_ligase_CS"/>
</dbReference>
<dbReference type="SUPFAM" id="SSF47781">
    <property type="entry name" value="RuvA domain 2-like"/>
    <property type="match status" value="1"/>
</dbReference>
<feature type="binding site" evidence="12">
    <location>
        <position position="314"/>
    </location>
    <ligand>
        <name>NAD(+)</name>
        <dbReference type="ChEBI" id="CHEBI:57540"/>
    </ligand>
</feature>
<comment type="function">
    <text evidence="1 12">DNA ligase that catalyzes the formation of phosphodiester linkages between 5'-phosphoryl and 3'-hydroxyl groups in double-stranded DNA using NAD as a coenzyme and as the energy source for the reaction. It is essential for DNA replication and repair of damaged DNA.</text>
</comment>
<dbReference type="EMBL" id="JACJJC010000006">
    <property type="protein sequence ID" value="MBM6703885.1"/>
    <property type="molecule type" value="Genomic_DNA"/>
</dbReference>
<feature type="binding site" evidence="12">
    <location>
        <position position="435"/>
    </location>
    <ligand>
        <name>Zn(2+)</name>
        <dbReference type="ChEBI" id="CHEBI:29105"/>
    </ligand>
</feature>
<feature type="binding site" evidence="12">
    <location>
        <position position="338"/>
    </location>
    <ligand>
        <name>NAD(+)</name>
        <dbReference type="ChEBI" id="CHEBI:57540"/>
    </ligand>
</feature>
<dbReference type="InterPro" id="IPR041663">
    <property type="entry name" value="DisA/LigA_HHH"/>
</dbReference>
<evidence type="ECO:0000256" key="9">
    <source>
        <dbReference type="ARBA" id="ARBA00023204"/>
    </source>
</evidence>
<evidence type="ECO:0000259" key="14">
    <source>
        <dbReference type="PROSITE" id="PS50172"/>
    </source>
</evidence>
<dbReference type="CDD" id="cd17748">
    <property type="entry name" value="BRCT_DNA_ligase_like"/>
    <property type="match status" value="1"/>
</dbReference>
<evidence type="ECO:0000313" key="15">
    <source>
        <dbReference type="EMBL" id="MBM6703885.1"/>
    </source>
</evidence>
<dbReference type="InterPro" id="IPR001679">
    <property type="entry name" value="DNA_ligase"/>
</dbReference>
<feature type="binding site" evidence="12">
    <location>
        <position position="161"/>
    </location>
    <ligand>
        <name>NAD(+)</name>
        <dbReference type="ChEBI" id="CHEBI:57540"/>
    </ligand>
</feature>
<dbReference type="PIRSF" id="PIRSF001604">
    <property type="entry name" value="LigA"/>
    <property type="match status" value="1"/>
</dbReference>
<evidence type="ECO:0000256" key="7">
    <source>
        <dbReference type="ARBA" id="ARBA00022842"/>
    </source>
</evidence>
<keyword evidence="10 12" id="KW-0464">Manganese</keyword>
<dbReference type="HAMAP" id="MF_01588">
    <property type="entry name" value="DNA_ligase_A"/>
    <property type="match status" value="1"/>
</dbReference>
<dbReference type="SMART" id="SM00278">
    <property type="entry name" value="HhH1"/>
    <property type="match status" value="3"/>
</dbReference>
<dbReference type="Gene3D" id="3.40.50.10190">
    <property type="entry name" value="BRCT domain"/>
    <property type="match status" value="1"/>
</dbReference>
<dbReference type="PROSITE" id="PS01056">
    <property type="entry name" value="DNA_LIGASE_N2"/>
    <property type="match status" value="1"/>
</dbReference>
<dbReference type="InterPro" id="IPR004149">
    <property type="entry name" value="Znf_DNAligase_C4"/>
</dbReference>
<comment type="caution">
    <text evidence="12">Lacks conserved residue(s) required for the propagation of feature annotation.</text>
</comment>
<keyword evidence="3 12" id="KW-0235">DNA replication</keyword>
<evidence type="ECO:0000256" key="2">
    <source>
        <dbReference type="ARBA" id="ARBA00022598"/>
    </source>
</evidence>
<dbReference type="Gene3D" id="1.10.287.610">
    <property type="entry name" value="Helix hairpin bin"/>
    <property type="match status" value="1"/>
</dbReference>
<keyword evidence="16" id="KW-1185">Reference proteome</keyword>
<dbReference type="EC" id="6.5.1.2" evidence="12 13"/>
<dbReference type="Proteomes" id="UP000715095">
    <property type="component" value="Unassembled WGS sequence"/>
</dbReference>
<dbReference type="SUPFAM" id="SSF50249">
    <property type="entry name" value="Nucleic acid-binding proteins"/>
    <property type="match status" value="1"/>
</dbReference>
<dbReference type="InterPro" id="IPR003583">
    <property type="entry name" value="Hlx-hairpin-Hlx_DNA-bd_motif"/>
</dbReference>
<dbReference type="Pfam" id="PF03119">
    <property type="entry name" value="DNA_ligase_ZBD"/>
    <property type="match status" value="1"/>
</dbReference>
<dbReference type="InterPro" id="IPR018239">
    <property type="entry name" value="DNA_ligase_AS"/>
</dbReference>
<evidence type="ECO:0000256" key="13">
    <source>
        <dbReference type="RuleBase" id="RU000618"/>
    </source>
</evidence>
<dbReference type="Gene3D" id="1.10.150.20">
    <property type="entry name" value="5' to 3' exonuclease, C-terminal subdomain"/>
    <property type="match status" value="2"/>
</dbReference>
<dbReference type="Gene3D" id="6.20.10.30">
    <property type="match status" value="1"/>
</dbReference>
<keyword evidence="2 12" id="KW-0436">Ligase</keyword>
<feature type="binding site" evidence="12">
    <location>
        <position position="138"/>
    </location>
    <ligand>
        <name>NAD(+)</name>
        <dbReference type="ChEBI" id="CHEBI:57540"/>
    </ligand>
</feature>
<evidence type="ECO:0000256" key="3">
    <source>
        <dbReference type="ARBA" id="ARBA00022705"/>
    </source>
</evidence>
<sequence length="719" mass="78251">MPGLFDDDDFFGREAAEALARDRAPARMRELEALLERYGYEYYVLDAPSVPDSEYDRLFNELVELERRYPALKSPASPTLRVGGAVKAGFRKVTHALPMLSIHTETDFSAAGAAAFDERVRRDLGLEETDEPIVYDCELKFDGLATNLRYEKGVLVAAATRGDGTVGEDVTANVRTIRTIPLRLDPESVPEVLEVRGEVIMHRDDFEALNRRQLEAGEKTFANPRNAAAGSLRQLDPKVTAERRLHFYAYALGETSEPLAETQSGVLERLAALGFPVAAMRRVVRGPEALAEFHAEVLEKRRTLPFDIDGVVYKVDSLALQQQLGFVAREPRWACAHKYPPEEALTTVEAIDIQVGRTGKLTPVAKLKPVYVGGVTVSNATLHNEDHVAELDVRVGDTVVVRRAGDVIPEVLRVVAERRPEGTSPFRMPEVCPVCGSAVIRDEEEKDTRCTGGLYCPAQMKLSIVHFAARRAMGIDGLGEKIVEMLVDEGLVKTPADLFSLTHEALTAPTNATKDEKKPQKRMGPKAAQNLLESLEKAKHTTFARFIFALGCRHVGEATALNLAMHFGTLAALEAADAEALVRVEDVGEVIAQSVEAFFREPHNRDVIASLVAAGVNWPAVEVRAQADLNEAVAGKTFVLTGTLPNLTRDEAKDRILAAGGRVSGSVSKKTDYVVAGSEAGSKLAKAESLGVKVIDEAALLLMLGDDPNAVPQPSLGLE</sequence>
<comment type="cofactor">
    <cofactor evidence="12">
        <name>Mg(2+)</name>
        <dbReference type="ChEBI" id="CHEBI:18420"/>
    </cofactor>
    <cofactor evidence="12">
        <name>Mn(2+)</name>
        <dbReference type="ChEBI" id="CHEBI:29035"/>
    </cofactor>
</comment>
<dbReference type="NCBIfam" id="NF005932">
    <property type="entry name" value="PRK07956.1"/>
    <property type="match status" value="1"/>
</dbReference>
<evidence type="ECO:0000256" key="4">
    <source>
        <dbReference type="ARBA" id="ARBA00022723"/>
    </source>
</evidence>
<dbReference type="PANTHER" id="PTHR23389">
    <property type="entry name" value="CHROMOSOME TRANSMISSION FIDELITY FACTOR 18"/>
    <property type="match status" value="1"/>
</dbReference>
<dbReference type="InterPro" id="IPR012340">
    <property type="entry name" value="NA-bd_OB-fold"/>
</dbReference>
<evidence type="ECO:0000256" key="1">
    <source>
        <dbReference type="ARBA" id="ARBA00004067"/>
    </source>
</evidence>
<comment type="similarity">
    <text evidence="12">Belongs to the NAD-dependent DNA ligase family. LigA subfamily.</text>
</comment>
<evidence type="ECO:0000256" key="12">
    <source>
        <dbReference type="HAMAP-Rule" id="MF_01588"/>
    </source>
</evidence>
<feature type="domain" description="BRCT" evidence="14">
    <location>
        <begin position="628"/>
        <end position="701"/>
    </location>
</feature>
<dbReference type="CDD" id="cd00114">
    <property type="entry name" value="LIGANc"/>
    <property type="match status" value="1"/>
</dbReference>
<evidence type="ECO:0000256" key="10">
    <source>
        <dbReference type="ARBA" id="ARBA00023211"/>
    </source>
</evidence>
<dbReference type="GO" id="GO:0003911">
    <property type="term" value="F:DNA ligase (NAD+) activity"/>
    <property type="evidence" value="ECO:0007669"/>
    <property type="project" value="UniProtKB-EC"/>
</dbReference>
<dbReference type="PANTHER" id="PTHR23389:SF9">
    <property type="entry name" value="DNA LIGASE"/>
    <property type="match status" value="1"/>
</dbReference>
<dbReference type="InterPro" id="IPR004150">
    <property type="entry name" value="NAD_DNA_ligase_OB"/>
</dbReference>
<comment type="catalytic activity">
    <reaction evidence="11 12 13">
        <text>NAD(+) + (deoxyribonucleotide)n-3'-hydroxyl + 5'-phospho-(deoxyribonucleotide)m = (deoxyribonucleotide)n+m + AMP + beta-nicotinamide D-nucleotide.</text>
        <dbReference type="EC" id="6.5.1.2"/>
    </reaction>
</comment>
<dbReference type="Pfam" id="PF12826">
    <property type="entry name" value="HHH_2"/>
    <property type="match status" value="1"/>
</dbReference>
<feature type="active site" description="N6-AMP-lysine intermediate" evidence="12">
    <location>
        <position position="140"/>
    </location>
</feature>
<dbReference type="Gene3D" id="3.30.470.30">
    <property type="entry name" value="DNA ligase/mRNA capping enzyme"/>
    <property type="match status" value="1"/>
</dbReference>
<dbReference type="InterPro" id="IPR013840">
    <property type="entry name" value="DNAligase_N"/>
</dbReference>
<accession>A0ABS2DT43</accession>
<keyword evidence="8 12" id="KW-0520">NAD</keyword>
<dbReference type="InterPro" id="IPR010994">
    <property type="entry name" value="RuvA_2-like"/>
</dbReference>
<keyword evidence="9 12" id="KW-0234">DNA repair</keyword>
<dbReference type="SUPFAM" id="SSF56091">
    <property type="entry name" value="DNA ligase/mRNA capping enzyme, catalytic domain"/>
    <property type="match status" value="1"/>
</dbReference>
<dbReference type="InterPro" id="IPR013839">
    <property type="entry name" value="DNAligase_adenylation"/>
</dbReference>
<dbReference type="Pfam" id="PF01653">
    <property type="entry name" value="DNA_ligase_aden"/>
    <property type="match status" value="1"/>
</dbReference>
<dbReference type="PROSITE" id="PS01055">
    <property type="entry name" value="DNA_LIGASE_N1"/>
    <property type="match status" value="1"/>
</dbReference>
<evidence type="ECO:0000313" key="16">
    <source>
        <dbReference type="Proteomes" id="UP000715095"/>
    </source>
</evidence>
<feature type="binding site" evidence="12">
    <location>
        <position position="432"/>
    </location>
    <ligand>
        <name>Zn(2+)</name>
        <dbReference type="ChEBI" id="CHEBI:29105"/>
    </ligand>
</feature>
<organism evidence="15 16">
    <name type="scientific">Sutterella massiliensis</name>
    <dbReference type="NCBI Taxonomy" id="1816689"/>
    <lineage>
        <taxon>Bacteria</taxon>
        <taxon>Pseudomonadati</taxon>
        <taxon>Pseudomonadota</taxon>
        <taxon>Betaproteobacteria</taxon>
        <taxon>Burkholderiales</taxon>
        <taxon>Sutterellaceae</taxon>
        <taxon>Sutterella</taxon>
    </lineage>
</organism>
<evidence type="ECO:0000256" key="8">
    <source>
        <dbReference type="ARBA" id="ARBA00023027"/>
    </source>
</evidence>
<dbReference type="Pfam" id="PF03120">
    <property type="entry name" value="OB_DNA_ligase"/>
    <property type="match status" value="1"/>
</dbReference>
<feature type="binding site" evidence="12">
    <location>
        <position position="456"/>
    </location>
    <ligand>
        <name>Zn(2+)</name>
        <dbReference type="ChEBI" id="CHEBI:29105"/>
    </ligand>
</feature>
<dbReference type="Gene3D" id="2.40.50.140">
    <property type="entry name" value="Nucleic acid-binding proteins"/>
    <property type="match status" value="1"/>
</dbReference>
<feature type="binding site" evidence="12">
    <location>
        <begin position="101"/>
        <end position="102"/>
    </location>
    <ligand>
        <name>NAD(+)</name>
        <dbReference type="ChEBI" id="CHEBI:57540"/>
    </ligand>
</feature>
<dbReference type="PROSITE" id="PS50172">
    <property type="entry name" value="BRCT"/>
    <property type="match status" value="1"/>
</dbReference>
<dbReference type="SMART" id="SM00292">
    <property type="entry name" value="BRCT"/>
    <property type="match status" value="1"/>
</dbReference>
<dbReference type="InterPro" id="IPR001357">
    <property type="entry name" value="BRCT_dom"/>
</dbReference>
<keyword evidence="5 12" id="KW-0227">DNA damage</keyword>
<protein>
    <recommendedName>
        <fullName evidence="12 13">DNA ligase</fullName>
        <ecNumber evidence="12 13">6.5.1.2</ecNumber>
    </recommendedName>
    <alternativeName>
        <fullName evidence="12">Polydeoxyribonucleotide synthase [NAD(+)]</fullName>
    </alternativeName>
</protein>
<keyword evidence="6 12" id="KW-0862">Zinc</keyword>
<feature type="binding site" evidence="12">
    <location>
        <position position="198"/>
    </location>
    <ligand>
        <name>NAD(+)</name>
        <dbReference type="ChEBI" id="CHEBI:57540"/>
    </ligand>
</feature>
<dbReference type="SMART" id="SM00532">
    <property type="entry name" value="LIGANc"/>
    <property type="match status" value="1"/>
</dbReference>
<dbReference type="Pfam" id="PF00533">
    <property type="entry name" value="BRCT"/>
    <property type="match status" value="1"/>
</dbReference>
<comment type="caution">
    <text evidence="15">The sequence shown here is derived from an EMBL/GenBank/DDBJ whole genome shotgun (WGS) entry which is preliminary data.</text>
</comment>
<dbReference type="InterPro" id="IPR036420">
    <property type="entry name" value="BRCT_dom_sf"/>
</dbReference>
<evidence type="ECO:0000256" key="11">
    <source>
        <dbReference type="ARBA" id="ARBA00034005"/>
    </source>
</evidence>
<keyword evidence="4 12" id="KW-0479">Metal-binding</keyword>
<evidence type="ECO:0000256" key="5">
    <source>
        <dbReference type="ARBA" id="ARBA00022763"/>
    </source>
</evidence>
<keyword evidence="7 12" id="KW-0460">Magnesium</keyword>
<name>A0ABS2DT43_9BURK</name>
<dbReference type="SUPFAM" id="SSF52113">
    <property type="entry name" value="BRCT domain"/>
    <property type="match status" value="1"/>
</dbReference>
<feature type="binding site" evidence="12">
    <location>
        <begin position="52"/>
        <end position="56"/>
    </location>
    <ligand>
        <name>NAD(+)</name>
        <dbReference type="ChEBI" id="CHEBI:57540"/>
    </ligand>
</feature>
<proteinExistence type="inferred from homology"/>